<keyword evidence="3" id="KW-1185">Reference proteome</keyword>
<dbReference type="Proteomes" id="UP000309128">
    <property type="component" value="Unassembled WGS sequence"/>
</dbReference>
<feature type="non-terminal residue" evidence="2">
    <location>
        <position position="80"/>
    </location>
</feature>
<organism evidence="2 3">
    <name type="scientific">Nonomuraea turkmeniaca</name>
    <dbReference type="NCBI Taxonomy" id="103838"/>
    <lineage>
        <taxon>Bacteria</taxon>
        <taxon>Bacillati</taxon>
        <taxon>Actinomycetota</taxon>
        <taxon>Actinomycetes</taxon>
        <taxon>Streptosporangiales</taxon>
        <taxon>Streptosporangiaceae</taxon>
        <taxon>Nonomuraea</taxon>
    </lineage>
</organism>
<name>A0A5S4F187_9ACTN</name>
<comment type="caution">
    <text evidence="2">The sequence shown here is derived from an EMBL/GenBank/DDBJ whole genome shotgun (WGS) entry which is preliminary data.</text>
</comment>
<dbReference type="AlphaFoldDB" id="A0A5S4F187"/>
<evidence type="ECO:0000313" key="2">
    <source>
        <dbReference type="EMBL" id="TMR09834.1"/>
    </source>
</evidence>
<accession>A0A5S4F187</accession>
<gene>
    <name evidence="2" type="ORF">ETD86_42030</name>
</gene>
<feature type="region of interest" description="Disordered" evidence="1">
    <location>
        <begin position="1"/>
        <end position="43"/>
    </location>
</feature>
<evidence type="ECO:0000256" key="1">
    <source>
        <dbReference type="SAM" id="MobiDB-lite"/>
    </source>
</evidence>
<sequence>MRGLGSPRGPEFRTLPMEDRPDLVVMPGGTVPRTAPPTPKAPPRGRLLVAAALVAAVTGAAAGVTGARLFEGSEPAPAAA</sequence>
<dbReference type="EMBL" id="VCKY01000215">
    <property type="protein sequence ID" value="TMR09834.1"/>
    <property type="molecule type" value="Genomic_DNA"/>
</dbReference>
<reference evidence="2 3" key="1">
    <citation type="submission" date="2019-05" db="EMBL/GenBank/DDBJ databases">
        <title>Draft genome sequence of Nonomuraea turkmeniaca DSM 43926.</title>
        <authorList>
            <person name="Saricaoglu S."/>
            <person name="Isik K."/>
        </authorList>
    </citation>
    <scope>NUCLEOTIDE SEQUENCE [LARGE SCALE GENOMIC DNA]</scope>
    <source>
        <strain evidence="2 3">DSM 43926</strain>
    </source>
</reference>
<proteinExistence type="predicted"/>
<protein>
    <submittedName>
        <fullName evidence="2">Uncharacterized protein</fullName>
    </submittedName>
</protein>
<evidence type="ECO:0000313" key="3">
    <source>
        <dbReference type="Proteomes" id="UP000309128"/>
    </source>
</evidence>
<dbReference type="RefSeq" id="WP_211370648.1">
    <property type="nucleotide sequence ID" value="NZ_VCKY01000215.1"/>
</dbReference>